<feature type="region of interest" description="Disordered" evidence="1">
    <location>
        <begin position="1"/>
        <end position="41"/>
    </location>
</feature>
<sequence>MDRLIAPQTQRKRKSPNFSELGMIIPSPGMREKSRKAGKRAWEVGSAPWNEQTESVKLGRRQTQLVVRFVGGVPVDRDGIFVRGQLYWIPKRPRIASTVVSGGEHA</sequence>
<dbReference type="EMBL" id="PGOL01000858">
    <property type="protein sequence ID" value="PKI63998.1"/>
    <property type="molecule type" value="Genomic_DNA"/>
</dbReference>
<protein>
    <submittedName>
        <fullName evidence="2">Uncharacterized protein</fullName>
    </submittedName>
</protein>
<proteinExistence type="predicted"/>
<accession>A0A2I0K632</accession>
<dbReference type="Proteomes" id="UP000233551">
    <property type="component" value="Unassembled WGS sequence"/>
</dbReference>
<gene>
    <name evidence="2" type="ORF">CRG98_015611</name>
</gene>
<evidence type="ECO:0000313" key="2">
    <source>
        <dbReference type="EMBL" id="PKI63998.1"/>
    </source>
</evidence>
<evidence type="ECO:0000256" key="1">
    <source>
        <dbReference type="SAM" id="MobiDB-lite"/>
    </source>
</evidence>
<evidence type="ECO:0000313" key="3">
    <source>
        <dbReference type="Proteomes" id="UP000233551"/>
    </source>
</evidence>
<reference evidence="2 3" key="1">
    <citation type="submission" date="2017-11" db="EMBL/GenBank/DDBJ databases">
        <title>De-novo sequencing of pomegranate (Punica granatum L.) genome.</title>
        <authorList>
            <person name="Akparov Z."/>
            <person name="Amiraslanov A."/>
            <person name="Hajiyeva S."/>
            <person name="Abbasov M."/>
            <person name="Kaur K."/>
            <person name="Hamwieh A."/>
            <person name="Solovyev V."/>
            <person name="Salamov A."/>
            <person name="Braich B."/>
            <person name="Kosarev P."/>
            <person name="Mahmoud A."/>
            <person name="Hajiyev E."/>
            <person name="Babayeva S."/>
            <person name="Izzatullayeva V."/>
            <person name="Mammadov A."/>
            <person name="Mammadov A."/>
            <person name="Sharifova S."/>
            <person name="Ojaghi J."/>
            <person name="Eynullazada K."/>
            <person name="Bayramov B."/>
            <person name="Abdulazimova A."/>
            <person name="Shahmuradov I."/>
        </authorList>
    </citation>
    <scope>NUCLEOTIDE SEQUENCE [LARGE SCALE GENOMIC DNA]</scope>
    <source>
        <strain evidence="3">cv. AG2017</strain>
        <tissue evidence="2">Leaf</tissue>
    </source>
</reference>
<comment type="caution">
    <text evidence="2">The sequence shown here is derived from an EMBL/GenBank/DDBJ whole genome shotgun (WGS) entry which is preliminary data.</text>
</comment>
<keyword evidence="3" id="KW-1185">Reference proteome</keyword>
<name>A0A2I0K632_PUNGR</name>
<dbReference type="AlphaFoldDB" id="A0A2I0K632"/>
<organism evidence="2 3">
    <name type="scientific">Punica granatum</name>
    <name type="common">Pomegranate</name>
    <dbReference type="NCBI Taxonomy" id="22663"/>
    <lineage>
        <taxon>Eukaryota</taxon>
        <taxon>Viridiplantae</taxon>
        <taxon>Streptophyta</taxon>
        <taxon>Embryophyta</taxon>
        <taxon>Tracheophyta</taxon>
        <taxon>Spermatophyta</taxon>
        <taxon>Magnoliopsida</taxon>
        <taxon>eudicotyledons</taxon>
        <taxon>Gunneridae</taxon>
        <taxon>Pentapetalae</taxon>
        <taxon>rosids</taxon>
        <taxon>malvids</taxon>
        <taxon>Myrtales</taxon>
        <taxon>Lythraceae</taxon>
        <taxon>Punica</taxon>
    </lineage>
</organism>